<feature type="domain" description="ABC transporter" evidence="3">
    <location>
        <begin position="9"/>
        <end position="104"/>
    </location>
</feature>
<proteinExistence type="inferred from homology"/>
<dbReference type="InterPro" id="IPR027417">
    <property type="entry name" value="P-loop_NTPase"/>
</dbReference>
<dbReference type="InterPro" id="IPR050153">
    <property type="entry name" value="Metal_Ion_Import_ABC"/>
</dbReference>
<evidence type="ECO:0000313" key="5">
    <source>
        <dbReference type="Proteomes" id="UP000724148"/>
    </source>
</evidence>
<comment type="caution">
    <text evidence="4">The sequence shown here is derived from an EMBL/GenBank/DDBJ whole genome shotgun (WGS) entry which is preliminary data.</text>
</comment>
<dbReference type="Gene3D" id="3.40.50.300">
    <property type="entry name" value="P-loop containing nucleotide triphosphate hydrolases"/>
    <property type="match status" value="1"/>
</dbReference>
<protein>
    <submittedName>
        <fullName evidence="4">ATP-binding cassette domain-containing protein</fullName>
    </submittedName>
</protein>
<accession>A0A931WP87</accession>
<keyword evidence="2" id="KW-0813">Transport</keyword>
<reference evidence="4" key="1">
    <citation type="submission" date="2020-07" db="EMBL/GenBank/DDBJ databases">
        <title>Huge and variable diversity of episymbiotic CPR bacteria and DPANN archaea in groundwater ecosystems.</title>
        <authorList>
            <person name="He C.Y."/>
            <person name="Keren R."/>
            <person name="Whittaker M."/>
            <person name="Farag I.F."/>
            <person name="Doudna J."/>
            <person name="Cate J.H.D."/>
            <person name="Banfield J.F."/>
        </authorList>
    </citation>
    <scope>NUCLEOTIDE SEQUENCE</scope>
    <source>
        <strain evidence="4">NC_groundwater_193_Ag_S-0.1um_51_7</strain>
    </source>
</reference>
<evidence type="ECO:0000313" key="4">
    <source>
        <dbReference type="EMBL" id="MBI2096685.1"/>
    </source>
</evidence>
<dbReference type="EMBL" id="JACOZA010000020">
    <property type="protein sequence ID" value="MBI2096685.1"/>
    <property type="molecule type" value="Genomic_DNA"/>
</dbReference>
<dbReference type="PANTHER" id="PTHR42734">
    <property type="entry name" value="METAL TRANSPORT SYSTEM ATP-BINDING PROTEIN TM_0124-RELATED"/>
    <property type="match status" value="1"/>
</dbReference>
<dbReference type="GO" id="GO:0005524">
    <property type="term" value="F:ATP binding"/>
    <property type="evidence" value="ECO:0007669"/>
    <property type="project" value="UniProtKB-KW"/>
</dbReference>
<comment type="similarity">
    <text evidence="1">Belongs to the ABC transporter superfamily.</text>
</comment>
<sequence>LMPYQGKVTWASDAKIGYVPQRFHVAKTVPLTVREFFLLHEPSFLFAGKLFDRKIRRALAMVKVDPHNLTERLGNLSGGELQRVLIAWALYDRPNILLFDEPTAGIDVSGEETIYNLLHSLQDQLGITIILVSHELNVVYRYATFVLCLNKKLLCFGEPHTVLTAEQLKELYGQPTHYHHLHETAENVSAAGNSH</sequence>
<feature type="non-terminal residue" evidence="4">
    <location>
        <position position="1"/>
    </location>
</feature>
<evidence type="ECO:0000256" key="2">
    <source>
        <dbReference type="ARBA" id="ARBA00022448"/>
    </source>
</evidence>
<dbReference type="AlphaFoldDB" id="A0A931WP87"/>
<evidence type="ECO:0000259" key="3">
    <source>
        <dbReference type="Pfam" id="PF00005"/>
    </source>
</evidence>
<keyword evidence="4" id="KW-0067">ATP-binding</keyword>
<dbReference type="PANTHER" id="PTHR42734:SF17">
    <property type="entry name" value="METAL TRANSPORT SYSTEM ATP-BINDING PROTEIN TM_0124-RELATED"/>
    <property type="match status" value="1"/>
</dbReference>
<evidence type="ECO:0000256" key="1">
    <source>
        <dbReference type="ARBA" id="ARBA00005417"/>
    </source>
</evidence>
<dbReference type="GO" id="GO:0016887">
    <property type="term" value="F:ATP hydrolysis activity"/>
    <property type="evidence" value="ECO:0007669"/>
    <property type="project" value="InterPro"/>
</dbReference>
<dbReference type="Pfam" id="PF00005">
    <property type="entry name" value="ABC_tran"/>
    <property type="match status" value="1"/>
</dbReference>
<name>A0A931WP87_9BACT</name>
<gene>
    <name evidence="4" type="ORF">HYT40_00800</name>
</gene>
<dbReference type="Proteomes" id="UP000724148">
    <property type="component" value="Unassembled WGS sequence"/>
</dbReference>
<dbReference type="SUPFAM" id="SSF52540">
    <property type="entry name" value="P-loop containing nucleoside triphosphate hydrolases"/>
    <property type="match status" value="1"/>
</dbReference>
<organism evidence="4 5">
    <name type="scientific">Candidatus Sungiibacteriota bacterium</name>
    <dbReference type="NCBI Taxonomy" id="2750080"/>
    <lineage>
        <taxon>Bacteria</taxon>
        <taxon>Candidatus Sungiibacteriota</taxon>
    </lineage>
</organism>
<dbReference type="InterPro" id="IPR003439">
    <property type="entry name" value="ABC_transporter-like_ATP-bd"/>
</dbReference>
<keyword evidence="4" id="KW-0547">Nucleotide-binding</keyword>